<evidence type="ECO:0000313" key="1">
    <source>
        <dbReference type="EMBL" id="QNK42637.1"/>
    </source>
</evidence>
<dbReference type="Proteomes" id="UP000515909">
    <property type="component" value="Chromosome"/>
</dbReference>
<gene>
    <name evidence="1" type="ORF">HCR03_14155</name>
</gene>
<proteinExistence type="predicted"/>
<dbReference type="EMBL" id="CP060286">
    <property type="protein sequence ID" value="QNK42637.1"/>
    <property type="molecule type" value="Genomic_DNA"/>
</dbReference>
<name>A0A7G8TG96_9FIRM</name>
<organism evidence="1 2">
    <name type="scientific">Caproicibacter fermentans</name>
    <dbReference type="NCBI Taxonomy" id="2576756"/>
    <lineage>
        <taxon>Bacteria</taxon>
        <taxon>Bacillati</taxon>
        <taxon>Bacillota</taxon>
        <taxon>Clostridia</taxon>
        <taxon>Eubacteriales</taxon>
        <taxon>Acutalibacteraceae</taxon>
        <taxon>Caproicibacter</taxon>
    </lineage>
</organism>
<dbReference type="KEGG" id="cfem:HCR03_14155"/>
<accession>A0A7G8TG96</accession>
<reference evidence="1 2" key="1">
    <citation type="submission" date="2020-08" db="EMBL/GenBank/DDBJ databases">
        <title>The isolate Caproiciproducens sp. 7D4C2 produces n-caproate at mildly acidic conditions from hexoses: genome and rBOX comparison with related strains and chain-elongating bacteria.</title>
        <authorList>
            <person name="Esquivel-Elizondo S."/>
            <person name="Bagci C."/>
            <person name="Temovska M."/>
            <person name="Jeon B.S."/>
            <person name="Bessarab I."/>
            <person name="Williams R.B.H."/>
            <person name="Huson D.H."/>
            <person name="Angenent L.T."/>
        </authorList>
    </citation>
    <scope>NUCLEOTIDE SEQUENCE [LARGE SCALE GENOMIC DNA]</scope>
    <source>
        <strain evidence="1 2">7D4C2</strain>
    </source>
</reference>
<evidence type="ECO:0000313" key="2">
    <source>
        <dbReference type="Proteomes" id="UP000515909"/>
    </source>
</evidence>
<protein>
    <submittedName>
        <fullName evidence="1">Uncharacterized protein</fullName>
    </submittedName>
</protein>
<sequence>MKKDVTFNIESDVYEKFCLALALTKEKKDAAVETCMRTYIAKSFEKASQEYTPKTSKTISSEDYFGKAEQRIPIWALKPDQYNHKIIRAYFTAVDIAGNATISMMERLCSDKSHPELFVPTFKNNYSQLKIDGAKSHGKVFEDNGDKVWIWSEVENTLMKYKSGFYNEET</sequence>
<dbReference type="AlphaFoldDB" id="A0A7G8TG96"/>